<dbReference type="InterPro" id="IPR002634">
    <property type="entry name" value="BolA"/>
</dbReference>
<dbReference type="EMBL" id="SOZI01000037">
    <property type="protein sequence ID" value="TNY21791.1"/>
    <property type="molecule type" value="Genomic_DNA"/>
</dbReference>
<keyword evidence="4" id="KW-1185">Reference proteome</keyword>
<comment type="similarity">
    <text evidence="1">Belongs to the BolA/IbaG family.</text>
</comment>
<dbReference type="SUPFAM" id="SSF82657">
    <property type="entry name" value="BolA-like"/>
    <property type="match status" value="1"/>
</dbReference>
<dbReference type="OrthoDB" id="411584at2759"/>
<gene>
    <name evidence="3" type="ORF">DMC30DRAFT_411260</name>
</gene>
<evidence type="ECO:0000256" key="1">
    <source>
        <dbReference type="RuleBase" id="RU003860"/>
    </source>
</evidence>
<dbReference type="PANTHER" id="PTHR46230:SF7">
    <property type="entry name" value="BOLA-LIKE PROTEIN 1"/>
    <property type="match status" value="1"/>
</dbReference>
<name>A0A5C5G1C5_9BASI</name>
<dbReference type="GO" id="GO:0044572">
    <property type="term" value="P:[4Fe-4S] cluster assembly"/>
    <property type="evidence" value="ECO:0007669"/>
    <property type="project" value="TreeGrafter"/>
</dbReference>
<dbReference type="Pfam" id="PF01722">
    <property type="entry name" value="BolA"/>
    <property type="match status" value="1"/>
</dbReference>
<organism evidence="3 4">
    <name type="scientific">Rhodotorula diobovata</name>
    <dbReference type="NCBI Taxonomy" id="5288"/>
    <lineage>
        <taxon>Eukaryota</taxon>
        <taxon>Fungi</taxon>
        <taxon>Dikarya</taxon>
        <taxon>Basidiomycota</taxon>
        <taxon>Pucciniomycotina</taxon>
        <taxon>Microbotryomycetes</taxon>
        <taxon>Sporidiobolales</taxon>
        <taxon>Sporidiobolaceae</taxon>
        <taxon>Rhodotorula</taxon>
    </lineage>
</organism>
<evidence type="ECO:0000313" key="4">
    <source>
        <dbReference type="Proteomes" id="UP000311382"/>
    </source>
</evidence>
<dbReference type="Gene3D" id="3.30.300.90">
    <property type="entry name" value="BolA-like"/>
    <property type="match status" value="1"/>
</dbReference>
<dbReference type="AlphaFoldDB" id="A0A5C5G1C5"/>
<dbReference type="PANTHER" id="PTHR46230">
    <property type="match status" value="1"/>
</dbReference>
<evidence type="ECO:0000256" key="2">
    <source>
        <dbReference type="SAM" id="MobiDB-lite"/>
    </source>
</evidence>
<reference evidence="3 4" key="1">
    <citation type="submission" date="2019-03" db="EMBL/GenBank/DDBJ databases">
        <title>Rhodosporidium diobovatum UCD-FST 08-225 genome sequencing, assembly, and annotation.</title>
        <authorList>
            <person name="Fakankun I.U."/>
            <person name="Fristensky B."/>
            <person name="Levin D.B."/>
        </authorList>
    </citation>
    <scope>NUCLEOTIDE SEQUENCE [LARGE SCALE GENOMIC DNA]</scope>
    <source>
        <strain evidence="3 4">UCD-FST 08-225</strain>
    </source>
</reference>
<accession>A0A5C5G1C5</accession>
<dbReference type="Proteomes" id="UP000311382">
    <property type="component" value="Unassembled WGS sequence"/>
</dbReference>
<protein>
    <submittedName>
        <fullName evidence="3">Bola-like protein-domain-containing protein</fullName>
    </submittedName>
</protein>
<dbReference type="STRING" id="5288.A0A5C5G1C5"/>
<dbReference type="GO" id="GO:0005759">
    <property type="term" value="C:mitochondrial matrix"/>
    <property type="evidence" value="ECO:0007669"/>
    <property type="project" value="TreeGrafter"/>
</dbReference>
<proteinExistence type="inferred from homology"/>
<sequence length="130" mass="14363">MLPRLLPRSLVRPSPRSTITLSSRTLMSSAPTLGPVEQAIRTRLEEALQPTTLDITNDSSKHRHHAPMKAIGGGDGETHFTVSVVSERFEGMRVIQRHRLVNDALKPLFDAGLHALAIRAKSPKEVEERA</sequence>
<feature type="region of interest" description="Disordered" evidence="2">
    <location>
        <begin position="52"/>
        <end position="77"/>
    </location>
</feature>
<dbReference type="InterPro" id="IPR036065">
    <property type="entry name" value="BolA-like_sf"/>
</dbReference>
<comment type="caution">
    <text evidence="3">The sequence shown here is derived from an EMBL/GenBank/DDBJ whole genome shotgun (WGS) entry which is preliminary data.</text>
</comment>
<dbReference type="PIRSF" id="PIRSF003113">
    <property type="entry name" value="BolA"/>
    <property type="match status" value="1"/>
</dbReference>
<evidence type="ECO:0000313" key="3">
    <source>
        <dbReference type="EMBL" id="TNY21791.1"/>
    </source>
</evidence>